<evidence type="ECO:0000256" key="3">
    <source>
        <dbReference type="ARBA" id="ARBA00022448"/>
    </source>
</evidence>
<dbReference type="InterPro" id="IPR049179">
    <property type="entry name" value="T2SSK_SAM-like_2nd"/>
</dbReference>
<evidence type="ECO:0000256" key="5">
    <source>
        <dbReference type="ARBA" id="ARBA00022519"/>
    </source>
</evidence>
<evidence type="ECO:0000259" key="11">
    <source>
        <dbReference type="Pfam" id="PF03934"/>
    </source>
</evidence>
<keyword evidence="5 10" id="KW-0997">Cell inner membrane</keyword>
<dbReference type="Pfam" id="PF21687">
    <property type="entry name" value="T2SSK_1st"/>
    <property type="match status" value="1"/>
</dbReference>
<dbReference type="SUPFAM" id="SSF158544">
    <property type="entry name" value="GspK insert domain-like"/>
    <property type="match status" value="2"/>
</dbReference>
<organism evidence="13 14">
    <name type="scientific">Rahnella victoriana</name>
    <dbReference type="NCBI Taxonomy" id="1510570"/>
    <lineage>
        <taxon>Bacteria</taxon>
        <taxon>Pseudomonadati</taxon>
        <taxon>Pseudomonadota</taxon>
        <taxon>Gammaproteobacteria</taxon>
        <taxon>Enterobacterales</taxon>
        <taxon>Yersiniaceae</taxon>
        <taxon>Rahnella</taxon>
    </lineage>
</organism>
<dbReference type="SUPFAM" id="SSF54523">
    <property type="entry name" value="Pili subunits"/>
    <property type="match status" value="1"/>
</dbReference>
<evidence type="ECO:0000256" key="4">
    <source>
        <dbReference type="ARBA" id="ARBA00022475"/>
    </source>
</evidence>
<comment type="similarity">
    <text evidence="2 10">Belongs to the GSP K family.</text>
</comment>
<evidence type="ECO:0000256" key="7">
    <source>
        <dbReference type="ARBA" id="ARBA00022927"/>
    </source>
</evidence>
<dbReference type="InterPro" id="IPR038072">
    <property type="entry name" value="GspK_central_sf"/>
</dbReference>
<keyword evidence="3 10" id="KW-0813">Transport</keyword>
<evidence type="ECO:0000256" key="8">
    <source>
        <dbReference type="ARBA" id="ARBA00022989"/>
    </source>
</evidence>
<keyword evidence="8" id="KW-1133">Transmembrane helix</keyword>
<dbReference type="PIRSF" id="PIRSF002786">
    <property type="entry name" value="XcpX"/>
    <property type="match status" value="1"/>
</dbReference>
<evidence type="ECO:0000256" key="9">
    <source>
        <dbReference type="ARBA" id="ARBA00023136"/>
    </source>
</evidence>
<dbReference type="PANTHER" id="PTHR38831">
    <property type="entry name" value="TYPE II SECRETION SYSTEM PROTEIN K"/>
    <property type="match status" value="1"/>
</dbReference>
<name>A0ABS0DTT0_9GAMM</name>
<accession>A0ABS0DTT0</accession>
<dbReference type="InterPro" id="IPR005628">
    <property type="entry name" value="GspK"/>
</dbReference>
<proteinExistence type="inferred from homology"/>
<keyword evidence="6" id="KW-0812">Transmembrane</keyword>
<evidence type="ECO:0000313" key="14">
    <source>
        <dbReference type="Proteomes" id="UP000600307"/>
    </source>
</evidence>
<keyword evidence="4 10" id="KW-1003">Cell membrane</keyword>
<dbReference type="Proteomes" id="UP000600307">
    <property type="component" value="Unassembled WGS sequence"/>
</dbReference>
<evidence type="ECO:0000259" key="12">
    <source>
        <dbReference type="Pfam" id="PF21687"/>
    </source>
</evidence>
<dbReference type="Pfam" id="PF03934">
    <property type="entry name" value="T2SSK"/>
    <property type="match status" value="1"/>
</dbReference>
<dbReference type="NCBIfam" id="NF037980">
    <property type="entry name" value="T2SS_GspK"/>
    <property type="match status" value="1"/>
</dbReference>
<comment type="caution">
    <text evidence="13">The sequence shown here is derived from an EMBL/GenBank/DDBJ whole genome shotgun (WGS) entry which is preliminary data.</text>
</comment>
<dbReference type="PANTHER" id="PTHR38831:SF1">
    <property type="entry name" value="TYPE II SECRETION SYSTEM PROTEIN K-RELATED"/>
    <property type="match status" value="1"/>
</dbReference>
<feature type="domain" description="T2SS protein K first SAM-like" evidence="12">
    <location>
        <begin position="101"/>
        <end position="211"/>
    </location>
</feature>
<comment type="subcellular location">
    <subcellularLocation>
        <location evidence="1 10">Cell inner membrane</location>
    </subcellularLocation>
</comment>
<gene>
    <name evidence="13" type="primary">gspK</name>
    <name evidence="13" type="ORF">IV431_17135</name>
</gene>
<evidence type="ECO:0000256" key="1">
    <source>
        <dbReference type="ARBA" id="ARBA00004533"/>
    </source>
</evidence>
<reference evidence="13 14" key="1">
    <citation type="submission" date="2020-11" db="EMBL/GenBank/DDBJ databases">
        <title>Taxonomic investigation of Rahnella spp.</title>
        <authorList>
            <person name="Lee S.D."/>
        </authorList>
    </citation>
    <scope>NUCLEOTIDE SEQUENCE [LARGE SCALE GENOMIC DNA]</scope>
    <source>
        <strain evidence="13 14">SAP-10</strain>
    </source>
</reference>
<keyword evidence="14" id="KW-1185">Reference proteome</keyword>
<dbReference type="EMBL" id="JADOBH010000003">
    <property type="protein sequence ID" value="MBF7957284.1"/>
    <property type="molecule type" value="Genomic_DNA"/>
</dbReference>
<protein>
    <recommendedName>
        <fullName evidence="10">Type II secretion system protein K</fullName>
    </recommendedName>
</protein>
<dbReference type="Gene3D" id="3.30.1300.30">
    <property type="entry name" value="GSPII I/J protein-like"/>
    <property type="match status" value="1"/>
</dbReference>
<evidence type="ECO:0000256" key="2">
    <source>
        <dbReference type="ARBA" id="ARBA00007246"/>
    </source>
</evidence>
<keyword evidence="9 10" id="KW-0472">Membrane</keyword>
<dbReference type="InterPro" id="IPR045584">
    <property type="entry name" value="Pilin-like"/>
</dbReference>
<dbReference type="InterPro" id="IPR049031">
    <property type="entry name" value="T2SSK_SAM-like_1st"/>
</dbReference>
<sequence>MNKQQGVALLIVLMILAIMAALAAKMTLQFQVSQQRQSWLLNQQQLRWLTLGAEEIALPRLRKELTENAYNNNLDQFSMQEGTFIAPDGFSVNYVVTDDQNCFNLNSLRNNEPDTKLEDEPYNTQILKQLLLDAQATSVEIDRFTDSLSDYLDTDNDTRTAGAESEYYETLTPPRAAANQRLFSMNELALLPDLPLSPLTRIRTQLCALPEESQQINVNTLTEAQAPLLSALFLGGINQDDAMKLIAVRPRRGWVSVDAFLKEVKKQKLTLDVQTGDLKPLLTVRSQYFVLHTQGHFEEQQNTMSSYAHFNPEDSKITIYQRRYRVIE</sequence>
<evidence type="ECO:0000256" key="10">
    <source>
        <dbReference type="PIRNR" id="PIRNR002786"/>
    </source>
</evidence>
<keyword evidence="7" id="KW-0653">Protein transport</keyword>
<dbReference type="RefSeq" id="WP_195817650.1">
    <property type="nucleotide sequence ID" value="NZ_JADOBH010000003.1"/>
</dbReference>
<evidence type="ECO:0000313" key="13">
    <source>
        <dbReference type="EMBL" id="MBF7957284.1"/>
    </source>
</evidence>
<dbReference type="Gene3D" id="1.10.40.60">
    <property type="entry name" value="EpsJ-like"/>
    <property type="match status" value="2"/>
</dbReference>
<evidence type="ECO:0000256" key="6">
    <source>
        <dbReference type="ARBA" id="ARBA00022692"/>
    </source>
</evidence>
<feature type="domain" description="T2SS protein K second SAM-like" evidence="11">
    <location>
        <begin position="216"/>
        <end position="270"/>
    </location>
</feature>